<keyword evidence="3" id="KW-0004">4Fe-4S</keyword>
<dbReference type="GO" id="GO:0051539">
    <property type="term" value="F:4 iron, 4 sulfur cluster binding"/>
    <property type="evidence" value="ECO:0007669"/>
    <property type="project" value="UniProtKB-KW"/>
</dbReference>
<keyword evidence="5" id="KW-0408">Iron</keyword>
<dbReference type="SUPFAM" id="SSF56770">
    <property type="entry name" value="HydA/Nqo6-like"/>
    <property type="match status" value="1"/>
</dbReference>
<comment type="cofactor">
    <cofactor evidence="1">
        <name>[4Fe-4S] cluster</name>
        <dbReference type="ChEBI" id="CHEBI:49883"/>
    </cofactor>
</comment>
<keyword evidence="8" id="KW-0830">Ubiquinone</keyword>
<sequence length="132" mass="14160">MNPYCPTGAIKEGTVAHDACISCGMCAPNYEPSMNINTSRIGTVTKTLKKSIKIYLIDSGSCGACILEIMSLMSPQYDVTRLGITFTNTPRQADAIMISGILTEKMKVPLLKAFESMAEPRIVFAVGSCAIS</sequence>
<evidence type="ECO:0000256" key="2">
    <source>
        <dbReference type="ARBA" id="ARBA00009173"/>
    </source>
</evidence>
<comment type="caution">
    <text evidence="8">The sequence shown here is derived from an EMBL/GenBank/DDBJ whole genome shotgun (WGS) entry which is preliminary data.</text>
</comment>
<dbReference type="PANTHER" id="PTHR42989">
    <property type="entry name" value="HYDROGENASE-4 COMPONENT I"/>
    <property type="match status" value="1"/>
</dbReference>
<dbReference type="GO" id="GO:0046872">
    <property type="term" value="F:metal ion binding"/>
    <property type="evidence" value="ECO:0007669"/>
    <property type="project" value="UniProtKB-KW"/>
</dbReference>
<keyword evidence="4" id="KW-0479">Metal-binding</keyword>
<evidence type="ECO:0000256" key="5">
    <source>
        <dbReference type="ARBA" id="ARBA00023004"/>
    </source>
</evidence>
<dbReference type="InterPro" id="IPR052375">
    <property type="entry name" value="Complex_I_20kDa-like"/>
</dbReference>
<gene>
    <name evidence="8" type="ORF">B1A_20993</name>
</gene>
<comment type="similarity">
    <text evidence="2">Belongs to the complex I 20 kDa subunit family.</text>
</comment>
<protein>
    <submittedName>
        <fullName evidence="8">NADH ubiquinone oxidoreductase 20 kDa subunit</fullName>
    </submittedName>
</protein>
<name>T0Y6N7_9ZZZZ</name>
<feature type="non-terminal residue" evidence="8">
    <location>
        <position position="132"/>
    </location>
</feature>
<dbReference type="Pfam" id="PF01058">
    <property type="entry name" value="Oxidored_q6"/>
    <property type="match status" value="1"/>
</dbReference>
<reference evidence="8" key="2">
    <citation type="journal article" date="2014" name="ISME J.">
        <title>Microbial stratification in low pH oxic and suboxic macroscopic growths along an acid mine drainage.</title>
        <authorList>
            <person name="Mendez-Garcia C."/>
            <person name="Mesa V."/>
            <person name="Sprenger R.R."/>
            <person name="Richter M."/>
            <person name="Diez M.S."/>
            <person name="Solano J."/>
            <person name="Bargiela R."/>
            <person name="Golyshina O.V."/>
            <person name="Manteca A."/>
            <person name="Ramos J.L."/>
            <person name="Gallego J.R."/>
            <person name="Llorente I."/>
            <person name="Martins Dos Santos V.A."/>
            <person name="Jensen O.N."/>
            <person name="Pelaez A.I."/>
            <person name="Sanchez J."/>
            <person name="Ferrer M."/>
        </authorList>
    </citation>
    <scope>NUCLEOTIDE SEQUENCE</scope>
</reference>
<dbReference type="AlphaFoldDB" id="T0Y6N7"/>
<dbReference type="Gene3D" id="3.40.50.12280">
    <property type="match status" value="1"/>
</dbReference>
<evidence type="ECO:0000256" key="1">
    <source>
        <dbReference type="ARBA" id="ARBA00001966"/>
    </source>
</evidence>
<evidence type="ECO:0000256" key="4">
    <source>
        <dbReference type="ARBA" id="ARBA00022723"/>
    </source>
</evidence>
<dbReference type="PANTHER" id="PTHR42989:SF1">
    <property type="entry name" value="FORMATE HYDROGENLYASE SUBUNIT 7-RELATED"/>
    <property type="match status" value="1"/>
</dbReference>
<evidence type="ECO:0000313" key="8">
    <source>
        <dbReference type="EMBL" id="EQD28798.1"/>
    </source>
</evidence>
<proteinExistence type="inferred from homology"/>
<reference evidence="8" key="1">
    <citation type="submission" date="2013-08" db="EMBL/GenBank/DDBJ databases">
        <authorList>
            <person name="Mendez C."/>
            <person name="Richter M."/>
            <person name="Ferrer M."/>
            <person name="Sanchez J."/>
        </authorList>
    </citation>
    <scope>NUCLEOTIDE SEQUENCE</scope>
</reference>
<evidence type="ECO:0000256" key="3">
    <source>
        <dbReference type="ARBA" id="ARBA00022485"/>
    </source>
</evidence>
<dbReference type="InterPro" id="IPR006137">
    <property type="entry name" value="NADH_UbQ_OxRdtase-like_20kDa"/>
</dbReference>
<feature type="domain" description="NADH:ubiquinone oxidoreductase-like 20kDa subunit" evidence="7">
    <location>
        <begin position="62"/>
        <end position="131"/>
    </location>
</feature>
<organism evidence="8">
    <name type="scientific">mine drainage metagenome</name>
    <dbReference type="NCBI Taxonomy" id="410659"/>
    <lineage>
        <taxon>unclassified sequences</taxon>
        <taxon>metagenomes</taxon>
        <taxon>ecological metagenomes</taxon>
    </lineage>
</organism>
<keyword evidence="6" id="KW-0411">Iron-sulfur</keyword>
<dbReference type="EMBL" id="AUZX01015503">
    <property type="protein sequence ID" value="EQD28798.1"/>
    <property type="molecule type" value="Genomic_DNA"/>
</dbReference>
<evidence type="ECO:0000259" key="7">
    <source>
        <dbReference type="Pfam" id="PF01058"/>
    </source>
</evidence>
<accession>T0Y6N7</accession>
<evidence type="ECO:0000256" key="6">
    <source>
        <dbReference type="ARBA" id="ARBA00023014"/>
    </source>
</evidence>